<gene>
    <name evidence="8" type="primary">LOC110750705</name>
</gene>
<evidence type="ECO:0000256" key="2">
    <source>
        <dbReference type="ARBA" id="ARBA00023015"/>
    </source>
</evidence>
<keyword evidence="3" id="KW-0238">DNA-binding</keyword>
<dbReference type="Proteomes" id="UP000515124">
    <property type="component" value="Unplaced"/>
</dbReference>
<keyword evidence="4" id="KW-0804">Transcription</keyword>
<evidence type="ECO:0000313" key="8">
    <source>
        <dbReference type="RefSeq" id="XP_021806765.1"/>
    </source>
</evidence>
<keyword evidence="5" id="KW-0539">Nucleus</keyword>
<dbReference type="AlphaFoldDB" id="A0A6P5RPH0"/>
<evidence type="ECO:0000313" key="7">
    <source>
        <dbReference type="Proteomes" id="UP000515124"/>
    </source>
</evidence>
<dbReference type="SUPFAM" id="SSF101941">
    <property type="entry name" value="NAC domain"/>
    <property type="match status" value="1"/>
</dbReference>
<dbReference type="FunFam" id="2.170.150.80:FF:000008">
    <property type="entry name" value="NAC domain-containing protein 72-like"/>
    <property type="match status" value="1"/>
</dbReference>
<proteinExistence type="predicted"/>
<dbReference type="Pfam" id="PF02365">
    <property type="entry name" value="NAM"/>
    <property type="match status" value="1"/>
</dbReference>
<sequence length="357" mass="40615">MEREQQTSDNIQLPAGFRFHPSDEELIVHYLKNKVTSRPLPATIIAELDLYKYNPWELPVKASFGEEEWYFFTPRDRKYPNGSRPNRAAGLGYWKATGTDKHIFSSCGTKSIGVKKALVFYTGHPPKGVKTEWIMNEYRLLDTTMWSSKQKGSMRLDDWVLCRVRQKCNSSRSIWEDQNSPPSYKLGAYTKQVDETCSKDTNPSIEMVRNYLYKDCPMLPYIFASSELPYTKTTSSISFQGSGDTKSCTTSIHENDSSNKNNGQLLASSLESLINPFKRKPAAEGNGHHLSLVTPSKRICSREYQEEVSTSIGRDVCAMNFWGVDQSGSAENNFNADQWSSMIQYQELSQLIGFQCK</sequence>
<dbReference type="PANTHER" id="PTHR31719">
    <property type="entry name" value="NAC TRANSCRIPTION FACTOR 56"/>
    <property type="match status" value="1"/>
</dbReference>
<dbReference type="InterPro" id="IPR003441">
    <property type="entry name" value="NAC-dom"/>
</dbReference>
<dbReference type="GeneID" id="110750705"/>
<dbReference type="PANTHER" id="PTHR31719:SF121">
    <property type="entry name" value="NAC TRANSCRIPTION FACTOR-LIKE PROTEIN"/>
    <property type="match status" value="1"/>
</dbReference>
<keyword evidence="7" id="KW-1185">Reference proteome</keyword>
<evidence type="ECO:0000256" key="1">
    <source>
        <dbReference type="ARBA" id="ARBA00004123"/>
    </source>
</evidence>
<reference evidence="8" key="1">
    <citation type="submission" date="2025-08" db="UniProtKB">
        <authorList>
            <consortium name="RefSeq"/>
        </authorList>
    </citation>
    <scope>IDENTIFICATION</scope>
</reference>
<evidence type="ECO:0000256" key="3">
    <source>
        <dbReference type="ARBA" id="ARBA00023125"/>
    </source>
</evidence>
<feature type="domain" description="NAC" evidence="6">
    <location>
        <begin position="13"/>
        <end position="167"/>
    </location>
</feature>
<keyword evidence="2" id="KW-0805">Transcription regulation</keyword>
<evidence type="ECO:0000259" key="6">
    <source>
        <dbReference type="PROSITE" id="PS51005"/>
    </source>
</evidence>
<dbReference type="PROSITE" id="PS51005">
    <property type="entry name" value="NAC"/>
    <property type="match status" value="1"/>
</dbReference>
<dbReference type="GO" id="GO:0003677">
    <property type="term" value="F:DNA binding"/>
    <property type="evidence" value="ECO:0007669"/>
    <property type="project" value="UniProtKB-KW"/>
</dbReference>
<evidence type="ECO:0000256" key="5">
    <source>
        <dbReference type="ARBA" id="ARBA00023242"/>
    </source>
</evidence>
<comment type="subcellular location">
    <subcellularLocation>
        <location evidence="1">Nucleus</location>
    </subcellularLocation>
</comment>
<organism evidence="7 8">
    <name type="scientific">Prunus avium</name>
    <name type="common">Cherry</name>
    <name type="synonym">Cerasus avium</name>
    <dbReference type="NCBI Taxonomy" id="42229"/>
    <lineage>
        <taxon>Eukaryota</taxon>
        <taxon>Viridiplantae</taxon>
        <taxon>Streptophyta</taxon>
        <taxon>Embryophyta</taxon>
        <taxon>Tracheophyta</taxon>
        <taxon>Spermatophyta</taxon>
        <taxon>Magnoliopsida</taxon>
        <taxon>eudicotyledons</taxon>
        <taxon>Gunneridae</taxon>
        <taxon>Pentapetalae</taxon>
        <taxon>rosids</taxon>
        <taxon>fabids</taxon>
        <taxon>Rosales</taxon>
        <taxon>Rosaceae</taxon>
        <taxon>Amygdaloideae</taxon>
        <taxon>Amygdaleae</taxon>
        <taxon>Prunus</taxon>
    </lineage>
</organism>
<dbReference type="KEGG" id="pavi:110750705"/>
<name>A0A6P5RPH0_PRUAV</name>
<evidence type="ECO:0000256" key="4">
    <source>
        <dbReference type="ARBA" id="ARBA00023163"/>
    </source>
</evidence>
<dbReference type="GO" id="GO:0005634">
    <property type="term" value="C:nucleus"/>
    <property type="evidence" value="ECO:0007669"/>
    <property type="project" value="UniProtKB-SubCell"/>
</dbReference>
<accession>A0A6P5RPH0</accession>
<dbReference type="Gene3D" id="2.170.150.80">
    <property type="entry name" value="NAC domain"/>
    <property type="match status" value="1"/>
</dbReference>
<dbReference type="GO" id="GO:0006355">
    <property type="term" value="P:regulation of DNA-templated transcription"/>
    <property type="evidence" value="ECO:0007669"/>
    <property type="project" value="InterPro"/>
</dbReference>
<protein>
    <submittedName>
        <fullName evidence="8">NAC transcription factor 29-like</fullName>
    </submittedName>
</protein>
<dbReference type="InterPro" id="IPR036093">
    <property type="entry name" value="NAC_dom_sf"/>
</dbReference>
<dbReference type="RefSeq" id="XP_021806765.1">
    <property type="nucleotide sequence ID" value="XM_021951073.1"/>
</dbReference>